<name>A0A2U1P6N8_ARTAN</name>
<reference evidence="2 3" key="1">
    <citation type="journal article" date="2018" name="Mol. Plant">
        <title>The genome of Artemisia annua provides insight into the evolution of Asteraceae family and artemisinin biosynthesis.</title>
        <authorList>
            <person name="Shen Q."/>
            <person name="Zhang L."/>
            <person name="Liao Z."/>
            <person name="Wang S."/>
            <person name="Yan T."/>
            <person name="Shi P."/>
            <person name="Liu M."/>
            <person name="Fu X."/>
            <person name="Pan Q."/>
            <person name="Wang Y."/>
            <person name="Lv Z."/>
            <person name="Lu X."/>
            <person name="Zhang F."/>
            <person name="Jiang W."/>
            <person name="Ma Y."/>
            <person name="Chen M."/>
            <person name="Hao X."/>
            <person name="Li L."/>
            <person name="Tang Y."/>
            <person name="Lv G."/>
            <person name="Zhou Y."/>
            <person name="Sun X."/>
            <person name="Brodelius P.E."/>
            <person name="Rose J.K.C."/>
            <person name="Tang K."/>
        </authorList>
    </citation>
    <scope>NUCLEOTIDE SEQUENCE [LARGE SCALE GENOMIC DNA]</scope>
    <source>
        <strain evidence="3">cv. Huhao1</strain>
        <tissue evidence="2">Leaf</tissue>
    </source>
</reference>
<keyword evidence="3" id="KW-1185">Reference proteome</keyword>
<dbReference type="Proteomes" id="UP000245207">
    <property type="component" value="Unassembled WGS sequence"/>
</dbReference>
<feature type="compositionally biased region" description="Polar residues" evidence="1">
    <location>
        <begin position="237"/>
        <end position="249"/>
    </location>
</feature>
<feature type="compositionally biased region" description="Polar residues" evidence="1">
    <location>
        <begin position="277"/>
        <end position="309"/>
    </location>
</feature>
<comment type="caution">
    <text evidence="2">The sequence shown here is derived from an EMBL/GenBank/DDBJ whole genome shotgun (WGS) entry which is preliminary data.</text>
</comment>
<accession>A0A2U1P6N8</accession>
<dbReference type="EMBL" id="PKPP01001593">
    <property type="protein sequence ID" value="PWA81422.1"/>
    <property type="molecule type" value="Genomic_DNA"/>
</dbReference>
<gene>
    <name evidence="2" type="ORF">CTI12_AA187550</name>
</gene>
<evidence type="ECO:0000313" key="3">
    <source>
        <dbReference type="Proteomes" id="UP000245207"/>
    </source>
</evidence>
<protein>
    <recommendedName>
        <fullName evidence="4">Helitron helicase-like domain-containing protein</fullName>
    </recommendedName>
</protein>
<feature type="region of interest" description="Disordered" evidence="1">
    <location>
        <begin position="236"/>
        <end position="363"/>
    </location>
</feature>
<dbReference type="PANTHER" id="PTHR45786:SF74">
    <property type="entry name" value="ATP-DEPENDENT DNA HELICASE"/>
    <property type="match status" value="1"/>
</dbReference>
<proteinExistence type="predicted"/>
<dbReference type="AlphaFoldDB" id="A0A2U1P6N8"/>
<evidence type="ECO:0000256" key="1">
    <source>
        <dbReference type="SAM" id="MobiDB-lite"/>
    </source>
</evidence>
<evidence type="ECO:0000313" key="2">
    <source>
        <dbReference type="EMBL" id="PWA81422.1"/>
    </source>
</evidence>
<feature type="compositionally biased region" description="Basic residues" evidence="1">
    <location>
        <begin position="254"/>
        <end position="276"/>
    </location>
</feature>
<evidence type="ECO:0008006" key="4">
    <source>
        <dbReference type="Google" id="ProtNLM"/>
    </source>
</evidence>
<organism evidence="2 3">
    <name type="scientific">Artemisia annua</name>
    <name type="common">Sweet wormwood</name>
    <dbReference type="NCBI Taxonomy" id="35608"/>
    <lineage>
        <taxon>Eukaryota</taxon>
        <taxon>Viridiplantae</taxon>
        <taxon>Streptophyta</taxon>
        <taxon>Embryophyta</taxon>
        <taxon>Tracheophyta</taxon>
        <taxon>Spermatophyta</taxon>
        <taxon>Magnoliopsida</taxon>
        <taxon>eudicotyledons</taxon>
        <taxon>Gunneridae</taxon>
        <taxon>Pentapetalae</taxon>
        <taxon>asterids</taxon>
        <taxon>campanulids</taxon>
        <taxon>Asterales</taxon>
        <taxon>Asteraceae</taxon>
        <taxon>Asteroideae</taxon>
        <taxon>Anthemideae</taxon>
        <taxon>Artemisiinae</taxon>
        <taxon>Artemisia</taxon>
    </lineage>
</organism>
<dbReference type="PANTHER" id="PTHR45786">
    <property type="entry name" value="DNA BINDING PROTEIN-LIKE"/>
    <property type="match status" value="1"/>
</dbReference>
<sequence>MPPATNAEGSTANALSLQRNIIAAQIPGECTMEEMNNKSTCTLDVHPSCHSCHTTSMDKQKNSINEVSNKARVSTEPYCCASFSEVTDAALLLCAEDLSMIDDNCRTIIPQHVTLNRQHLPLLSDLREVSPSYKESIRLHSSSNQSNQLPSEPTVYQTQAHLSSHARYTASMDKGKRKIFEVSNKDQPFPETYAFASFSESDGNVELLCSEDFSAIADNRQQIMPEHLTHSRHHLPLQSNSHATAPSSNESKHYYYRKVHPLSTRNRGRSRPRKRSITSIQESQNIGNLMHNSQYLCEPGPSSNESAQGQPIPATDDNVNPPMSGLRHRRQGTVRPSSTRNQRRGQPRNRDLPSRQESFQRSGHGLRADIVANLIDVLDEHNELVQLFRTTRNKMAEANIPQFKVRLFGVVGSRQHELPTGDSIGAIVFEGGPAVERNFDVIIEQHDRRLQRVNKLNASYMSLQFPLIFLFGEDGYHLGRVLLNTGSSDDPPKQMTMLKYYSQMEQSSSIVPSSNSTGKEIVTHSEEIGLADLKESDTEENRLLSTYG</sequence>